<proteinExistence type="predicted"/>
<name>A0A2S2NU74_SCHGA</name>
<accession>A0A2S2NU74</accession>
<gene>
    <name evidence="1" type="ORF">g.36634</name>
</gene>
<sequence>MDRPEGSTDYACLLDTLLWELREGQLSRTPIPYIPDIHVELVEDNWQDIPNEWIPRYELIYSSLPHFEGGGFQESRRLDFLINLGRKIKNQRHSCLSGKWAEIPHCYYGHIRSALETMRVPLRHRERVSTQEYLIGRFWQH</sequence>
<organism evidence="1">
    <name type="scientific">Schizaphis graminum</name>
    <name type="common">Green bug aphid</name>
    <dbReference type="NCBI Taxonomy" id="13262"/>
    <lineage>
        <taxon>Eukaryota</taxon>
        <taxon>Metazoa</taxon>
        <taxon>Ecdysozoa</taxon>
        <taxon>Arthropoda</taxon>
        <taxon>Hexapoda</taxon>
        <taxon>Insecta</taxon>
        <taxon>Pterygota</taxon>
        <taxon>Neoptera</taxon>
        <taxon>Paraneoptera</taxon>
        <taxon>Hemiptera</taxon>
        <taxon>Sternorrhyncha</taxon>
        <taxon>Aphidomorpha</taxon>
        <taxon>Aphidoidea</taxon>
        <taxon>Aphididae</taxon>
        <taxon>Aphidini</taxon>
        <taxon>Schizaphis</taxon>
    </lineage>
</organism>
<dbReference type="EMBL" id="GGMR01008085">
    <property type="protein sequence ID" value="MBY20704.1"/>
    <property type="molecule type" value="Transcribed_RNA"/>
</dbReference>
<protein>
    <submittedName>
        <fullName evidence="1">Uncharacterized protein</fullName>
    </submittedName>
</protein>
<reference evidence="1" key="1">
    <citation type="submission" date="2018-04" db="EMBL/GenBank/DDBJ databases">
        <title>Transcriptome of Schizaphis graminum biotype I.</title>
        <authorList>
            <person name="Scully E.D."/>
            <person name="Geib S.M."/>
            <person name="Palmer N.A."/>
            <person name="Koch K."/>
            <person name="Bradshaw J."/>
            <person name="Heng-Moss T."/>
            <person name="Sarath G."/>
        </authorList>
    </citation>
    <scope>NUCLEOTIDE SEQUENCE</scope>
</reference>
<evidence type="ECO:0000313" key="1">
    <source>
        <dbReference type="EMBL" id="MBY20704.1"/>
    </source>
</evidence>
<dbReference type="AlphaFoldDB" id="A0A2S2NU74"/>